<dbReference type="Gene3D" id="3.40.50.1390">
    <property type="entry name" value="Resolvase, N-terminal catalytic domain"/>
    <property type="match status" value="1"/>
</dbReference>
<feature type="domain" description="Resolvase/invertase-type recombinase catalytic" evidence="1">
    <location>
        <begin position="3"/>
        <end position="130"/>
    </location>
</feature>
<dbReference type="GO" id="GO:0003677">
    <property type="term" value="F:DNA binding"/>
    <property type="evidence" value="ECO:0007669"/>
    <property type="project" value="InterPro"/>
</dbReference>
<dbReference type="Pfam" id="PF00239">
    <property type="entry name" value="Resolvase"/>
    <property type="match status" value="1"/>
</dbReference>
<comment type="caution">
    <text evidence="2">The sequence shown here is derived from an EMBL/GenBank/DDBJ whole genome shotgun (WGS) entry which is preliminary data.</text>
</comment>
<sequence length="210" mass="23981">MAKIGYIMTAPGYEDFSADSGWMENFGCVEIVREELLSGDKARTQWDSLMARIRFGDTVVIPKLSNALRGARQLVFFLEFCRLKNIRLVSIHDRIDSGNELFPETRTSDVLTAIALLPKEANAIRKSSRHKSRIKKHIESISDKAMCRAERNKRVVNMYIEGFPIDEIFKKSGFRSRSSVFRILNEANVELDRGRWKGPLGPRKKKGDGE</sequence>
<dbReference type="AlphaFoldDB" id="U2E8C9"/>
<evidence type="ECO:0000313" key="2">
    <source>
        <dbReference type="EMBL" id="ERI88756.1"/>
    </source>
</evidence>
<dbReference type="Proteomes" id="UP000016496">
    <property type="component" value="Unassembled WGS sequence"/>
</dbReference>
<dbReference type="SMART" id="SM00857">
    <property type="entry name" value="Resolvase"/>
    <property type="match status" value="1"/>
</dbReference>
<gene>
    <name evidence="2" type="ORF">HMPREF1981_00318</name>
</gene>
<dbReference type="Gene3D" id="1.10.10.60">
    <property type="entry name" value="Homeodomain-like"/>
    <property type="match status" value="1"/>
</dbReference>
<accession>U2E8C9</accession>
<dbReference type="EMBL" id="AWSV01000024">
    <property type="protein sequence ID" value="ERI88756.1"/>
    <property type="molecule type" value="Genomic_DNA"/>
</dbReference>
<dbReference type="InterPro" id="IPR036162">
    <property type="entry name" value="Resolvase-like_N_sf"/>
</dbReference>
<dbReference type="HOGENOM" id="CLU_1308085_0_0_10"/>
<dbReference type="InterPro" id="IPR006119">
    <property type="entry name" value="Resolv_N"/>
</dbReference>
<dbReference type="GO" id="GO:0000150">
    <property type="term" value="F:DNA strand exchange activity"/>
    <property type="evidence" value="ECO:0007669"/>
    <property type="project" value="InterPro"/>
</dbReference>
<organism evidence="2 3">
    <name type="scientific">Bacteroides pyogenes F0041</name>
    <dbReference type="NCBI Taxonomy" id="1321819"/>
    <lineage>
        <taxon>Bacteria</taxon>
        <taxon>Pseudomonadati</taxon>
        <taxon>Bacteroidota</taxon>
        <taxon>Bacteroidia</taxon>
        <taxon>Bacteroidales</taxon>
        <taxon>Bacteroidaceae</taxon>
        <taxon>Bacteroides</taxon>
    </lineage>
</organism>
<evidence type="ECO:0000313" key="3">
    <source>
        <dbReference type="Proteomes" id="UP000016496"/>
    </source>
</evidence>
<evidence type="ECO:0000259" key="1">
    <source>
        <dbReference type="SMART" id="SM00857"/>
    </source>
</evidence>
<dbReference type="RefSeq" id="WP_021646299.1">
    <property type="nucleotide sequence ID" value="NZ_KE993142.1"/>
</dbReference>
<proteinExistence type="predicted"/>
<protein>
    <recommendedName>
        <fullName evidence="1">Resolvase/invertase-type recombinase catalytic domain-containing protein</fullName>
    </recommendedName>
</protein>
<dbReference type="OrthoDB" id="1067950at2"/>
<name>U2E8C9_9BACE</name>
<reference evidence="2 3" key="1">
    <citation type="submission" date="2013-08" db="EMBL/GenBank/DDBJ databases">
        <authorList>
            <person name="Weinstock G."/>
            <person name="Sodergren E."/>
            <person name="Wylie T."/>
            <person name="Fulton L."/>
            <person name="Fulton R."/>
            <person name="Fronick C."/>
            <person name="O'Laughlin M."/>
            <person name="Godfrey J."/>
            <person name="Miner T."/>
            <person name="Herter B."/>
            <person name="Appelbaum E."/>
            <person name="Cordes M."/>
            <person name="Lek S."/>
            <person name="Wollam A."/>
            <person name="Pepin K.H."/>
            <person name="Palsikar V.B."/>
            <person name="Mitreva M."/>
            <person name="Wilson R.K."/>
        </authorList>
    </citation>
    <scope>NUCLEOTIDE SEQUENCE [LARGE SCALE GENOMIC DNA]</scope>
    <source>
        <strain evidence="2 3">F0041</strain>
    </source>
</reference>
<dbReference type="SUPFAM" id="SSF53041">
    <property type="entry name" value="Resolvase-like"/>
    <property type="match status" value="1"/>
</dbReference>
<dbReference type="PATRIC" id="fig|1321819.3.peg.300"/>